<gene>
    <name evidence="2" type="ORF">FGL95_10560</name>
</gene>
<feature type="transmembrane region" description="Helical" evidence="1">
    <location>
        <begin position="57"/>
        <end position="77"/>
    </location>
</feature>
<reference evidence="2 3" key="2">
    <citation type="submission" date="2020-06" db="EMBL/GenBank/DDBJ databases">
        <title>Antribacter stalactiti gen. nov., sp. nov., a new member of the family Nacardiaceae isolated from a cave.</title>
        <authorList>
            <person name="Kim I.S."/>
        </authorList>
    </citation>
    <scope>NUCLEOTIDE SEQUENCE [LARGE SCALE GENOMIC DNA]</scope>
    <source>
        <strain evidence="2 3">YC2-7</strain>
    </source>
</reference>
<dbReference type="AlphaFoldDB" id="A0A848KFI4"/>
<feature type="transmembrane region" description="Helical" evidence="1">
    <location>
        <begin position="89"/>
        <end position="114"/>
    </location>
</feature>
<dbReference type="InterPro" id="IPR010699">
    <property type="entry name" value="DUF1275"/>
</dbReference>
<evidence type="ECO:0000313" key="3">
    <source>
        <dbReference type="Proteomes" id="UP000535543"/>
    </source>
</evidence>
<keyword evidence="1" id="KW-0472">Membrane</keyword>
<proteinExistence type="predicted"/>
<evidence type="ECO:0000313" key="2">
    <source>
        <dbReference type="EMBL" id="NMN95472.1"/>
    </source>
</evidence>
<accession>A0A848KFI4</accession>
<keyword evidence="1" id="KW-1133">Transmembrane helix</keyword>
<keyword evidence="3" id="KW-1185">Reference proteome</keyword>
<comment type="caution">
    <text evidence="2">The sequence shown here is derived from an EMBL/GenBank/DDBJ whole genome shotgun (WGS) entry which is preliminary data.</text>
</comment>
<dbReference type="PANTHER" id="PTHR37314:SF4">
    <property type="entry name" value="UPF0700 TRANSMEMBRANE PROTEIN YOAK"/>
    <property type="match status" value="1"/>
</dbReference>
<feature type="transmembrane region" description="Helical" evidence="1">
    <location>
        <begin position="164"/>
        <end position="185"/>
    </location>
</feature>
<feature type="transmembrane region" description="Helical" evidence="1">
    <location>
        <begin position="134"/>
        <end position="152"/>
    </location>
</feature>
<dbReference type="RefSeq" id="WP_169586376.1">
    <property type="nucleotide sequence ID" value="NZ_VCQU01000003.1"/>
</dbReference>
<protein>
    <submittedName>
        <fullName evidence="2">DUF1275 domain-containing protein</fullName>
    </submittedName>
</protein>
<sequence length="212" mass="21865">MLGHDRQEVVLAGLLSGLAGYIDAVGFLNLGGYFVSFMSGNTTRAGAALAQGSFHDFGLAAGLIGSFVFGVVLGSLVSRYAKDRQRWAVIGCVSGVLFVAAMLHSIPAVAFLAPPAMAVAMGAENAVFERGGEVSIGLTYITGTLVKLGQHLSRLIAGEHNVGWVRYLLLWTGLAVGTVLGAVSYGKIGLASLWIGACLAAVAALTVARLKI</sequence>
<dbReference type="Pfam" id="PF06912">
    <property type="entry name" value="DUF1275"/>
    <property type="match status" value="1"/>
</dbReference>
<evidence type="ECO:0000256" key="1">
    <source>
        <dbReference type="SAM" id="Phobius"/>
    </source>
</evidence>
<feature type="transmembrane region" description="Helical" evidence="1">
    <location>
        <begin position="191"/>
        <end position="210"/>
    </location>
</feature>
<organism evidence="2 3">
    <name type="scientific">Antrihabitans stalactiti</name>
    <dbReference type="NCBI Taxonomy" id="2584121"/>
    <lineage>
        <taxon>Bacteria</taxon>
        <taxon>Bacillati</taxon>
        <taxon>Actinomycetota</taxon>
        <taxon>Actinomycetes</taxon>
        <taxon>Mycobacteriales</taxon>
        <taxon>Nocardiaceae</taxon>
        <taxon>Antrihabitans</taxon>
    </lineage>
</organism>
<dbReference type="Proteomes" id="UP000535543">
    <property type="component" value="Unassembled WGS sequence"/>
</dbReference>
<feature type="transmembrane region" description="Helical" evidence="1">
    <location>
        <begin position="12"/>
        <end position="37"/>
    </location>
</feature>
<reference evidence="2 3" key="1">
    <citation type="submission" date="2019-05" db="EMBL/GenBank/DDBJ databases">
        <authorList>
            <person name="Lee S.D."/>
        </authorList>
    </citation>
    <scope>NUCLEOTIDE SEQUENCE [LARGE SCALE GENOMIC DNA]</scope>
    <source>
        <strain evidence="2 3">YC2-7</strain>
    </source>
</reference>
<name>A0A848KFI4_9NOCA</name>
<keyword evidence="1" id="KW-0812">Transmembrane</keyword>
<dbReference type="EMBL" id="VCQU01000003">
    <property type="protein sequence ID" value="NMN95472.1"/>
    <property type="molecule type" value="Genomic_DNA"/>
</dbReference>
<dbReference type="PANTHER" id="PTHR37314">
    <property type="entry name" value="SLR0142 PROTEIN"/>
    <property type="match status" value="1"/>
</dbReference>